<gene>
    <name evidence="3" type="ORF">SAMN02745168_0908</name>
</gene>
<evidence type="ECO:0000313" key="4">
    <source>
        <dbReference type="Proteomes" id="UP000192790"/>
    </source>
</evidence>
<dbReference type="CDD" id="cd00198">
    <property type="entry name" value="vWFA"/>
    <property type="match status" value="1"/>
</dbReference>
<dbReference type="RefSeq" id="WP_084233504.1">
    <property type="nucleotide sequence ID" value="NZ_FWXW01000001.1"/>
</dbReference>
<name>A0A1W1Z2Z9_9FIRM</name>
<evidence type="ECO:0000259" key="2">
    <source>
        <dbReference type="PROSITE" id="PS50234"/>
    </source>
</evidence>
<dbReference type="Proteomes" id="UP000192790">
    <property type="component" value="Unassembled WGS sequence"/>
</dbReference>
<proteinExistence type="predicted"/>
<sequence length="1049" mass="110515">MKNKLRKALSGILACIFACMLIPMSAAALPAGLEYDDDGKLVTGDTTIRAADSLSDGEVYTYTTVTGNPLPSTDFTVGLSAIGQKYRVTTTTTVPTVTVLVVDVSGSMDWDIENHNGDLYDEKSRMDSLKEAAATFVDTVVPGTGGTNYVAVVTYSTYAYKTLEFTNSNSTLKSTINGLNADGGTNTHGGLIAAYKMINNPTSYGLTAAQVQNAAYSVVFMSDGEPTYYYYLSGSPSLSINSSTVYGNLGFNSSARLSTGTYTSYSLNVAGPGSSSNSDTLNNAQSAANIIKTTGVKPTVYSVYIKNESYTSARSTMEAIATSVDTTYTPENSTSLTAAFAKIATSIRDTAYTPIEEVDLSSPVSFVTMSYQMGAGYILPDSTMTVSLGGNSYTMTQHGTSYTYDVSSSDANYNAKLAKLVLTVEDGIITWQIPASVLPCNSPEPVGTETQTFATPITLYFTIRFNESAAGLAAGTYPTSSSITASFYPTTANPFYYTAGTTGTAQSLAVNSTSTHNVTTYYTAAYPYPGSSSYSNSNTPTLTGFGTGESASSITYISNPSNIQVTAYNDKNNASNDTMSLTYNNSSVSFGTGSISFKTATASFSTTNKADANAYTVTKFTDDGTHYFSDAEVSAVSGNNITITYGKTGDGPRSVTFTGVSFTTTTAYETSTITAKFKGYYGSDYWLDSMSLVELNGVSVSPEQTVSSSNYDLDNYSNGYDYFDIDLQVGGKWYSFNDVQLYYRNTTSTSDLVTGTNQTATGTAYVATDKTQSYYVATTSTSSTVTENIENYRFLYDNAVTPSYLTVQVKSGGAWTNEGSYTAGTSTSIVPNSQGGYTVRTISGSTVTTTAYTVSDNTLYKQVSTSGGRNGVSLTTGIVTHTLSVNGAMVLHESLSAEECIPSATLKSPTGTNLATANSSGVADLVLRLTVSGEAVGISNVAVTLGYSASTAPDTFTYTLTAAKNSAGTSILEGGNLPATLATGTYYLTYRTTASYSDPQSKPEFYTVGLQSVSFTLPSGTARELIAATDTTPDADQQVKVVLITAAGH</sequence>
<dbReference type="InterPro" id="IPR036465">
    <property type="entry name" value="vWFA_dom_sf"/>
</dbReference>
<organism evidence="3 4">
    <name type="scientific">Papillibacter cinnamivorans DSM 12816</name>
    <dbReference type="NCBI Taxonomy" id="1122930"/>
    <lineage>
        <taxon>Bacteria</taxon>
        <taxon>Bacillati</taxon>
        <taxon>Bacillota</taxon>
        <taxon>Clostridia</taxon>
        <taxon>Eubacteriales</taxon>
        <taxon>Oscillospiraceae</taxon>
        <taxon>Papillibacter</taxon>
    </lineage>
</organism>
<keyword evidence="4" id="KW-1185">Reference proteome</keyword>
<dbReference type="Pfam" id="PF13519">
    <property type="entry name" value="VWA_2"/>
    <property type="match status" value="1"/>
</dbReference>
<dbReference type="STRING" id="1122930.SAMN02745168_0908"/>
<dbReference type="AlphaFoldDB" id="A0A1W1Z2Z9"/>
<feature type="domain" description="VWFA" evidence="2">
    <location>
        <begin position="97"/>
        <end position="343"/>
    </location>
</feature>
<dbReference type="SMART" id="SM00327">
    <property type="entry name" value="VWA"/>
    <property type="match status" value="1"/>
</dbReference>
<accession>A0A1W1Z2Z9</accession>
<evidence type="ECO:0000313" key="3">
    <source>
        <dbReference type="EMBL" id="SMC42825.1"/>
    </source>
</evidence>
<feature type="chain" id="PRO_5013320543" evidence="1">
    <location>
        <begin position="29"/>
        <end position="1049"/>
    </location>
</feature>
<dbReference type="OrthoDB" id="1656124at2"/>
<dbReference type="InterPro" id="IPR002035">
    <property type="entry name" value="VWF_A"/>
</dbReference>
<protein>
    <submittedName>
        <fullName evidence="3">von Willebrand factor type A domain-containing protein</fullName>
    </submittedName>
</protein>
<dbReference type="PROSITE" id="PS50234">
    <property type="entry name" value="VWFA"/>
    <property type="match status" value="1"/>
</dbReference>
<keyword evidence="1" id="KW-0732">Signal</keyword>
<dbReference type="Gene3D" id="3.40.50.410">
    <property type="entry name" value="von Willebrand factor, type A domain"/>
    <property type="match status" value="1"/>
</dbReference>
<dbReference type="EMBL" id="FWXW01000001">
    <property type="protein sequence ID" value="SMC42825.1"/>
    <property type="molecule type" value="Genomic_DNA"/>
</dbReference>
<dbReference type="SUPFAM" id="SSF53300">
    <property type="entry name" value="vWA-like"/>
    <property type="match status" value="1"/>
</dbReference>
<evidence type="ECO:0000256" key="1">
    <source>
        <dbReference type="SAM" id="SignalP"/>
    </source>
</evidence>
<reference evidence="3 4" key="1">
    <citation type="submission" date="2017-04" db="EMBL/GenBank/DDBJ databases">
        <authorList>
            <person name="Afonso C.L."/>
            <person name="Miller P.J."/>
            <person name="Scott M.A."/>
            <person name="Spackman E."/>
            <person name="Goraichik I."/>
            <person name="Dimitrov K.M."/>
            <person name="Suarez D.L."/>
            <person name="Swayne D.E."/>
        </authorList>
    </citation>
    <scope>NUCLEOTIDE SEQUENCE [LARGE SCALE GENOMIC DNA]</scope>
    <source>
        <strain evidence="3 4">DSM 12816</strain>
    </source>
</reference>
<feature type="signal peptide" evidence="1">
    <location>
        <begin position="1"/>
        <end position="28"/>
    </location>
</feature>